<dbReference type="RefSeq" id="WP_110937927.1">
    <property type="nucleotide sequence ID" value="NZ_KZ614147.1"/>
</dbReference>
<evidence type="ECO:0000313" key="2">
    <source>
        <dbReference type="Proteomes" id="UP000281498"/>
    </source>
</evidence>
<dbReference type="OrthoDB" id="9813719at2"/>
<dbReference type="SUPFAM" id="SSF140931">
    <property type="entry name" value="Fic-like"/>
    <property type="match status" value="1"/>
</dbReference>
<dbReference type="EMBL" id="PDOE01000011">
    <property type="protein sequence ID" value="RKL65811.1"/>
    <property type="molecule type" value="Genomic_DNA"/>
</dbReference>
<proteinExistence type="predicted"/>
<accession>A0A3A9K684</accession>
<comment type="caution">
    <text evidence="1">The sequence shown here is derived from an EMBL/GenBank/DDBJ whole genome shotgun (WGS) entry which is preliminary data.</text>
</comment>
<name>A0A3A9K684_9BACI</name>
<sequence length="121" mass="14012">MLNLIEDYVDDILVRSTHHSLAIENNTLKLDEIISIFLHHTITGKTSVRKFYEVDNHRIAFHSLIDILNQEFNLSTILNTNSILLDRLHHERGKFKSQDNAIVGSYFRTSSPSETPILMHK</sequence>
<keyword evidence="2" id="KW-1185">Reference proteome</keyword>
<dbReference type="AlphaFoldDB" id="A0A3A9K684"/>
<dbReference type="InterPro" id="IPR036597">
    <property type="entry name" value="Fido-like_dom_sf"/>
</dbReference>
<protein>
    <submittedName>
        <fullName evidence="1">Uncharacterized protein</fullName>
    </submittedName>
</protein>
<dbReference type="Proteomes" id="UP000281498">
    <property type="component" value="Unassembled WGS sequence"/>
</dbReference>
<evidence type="ECO:0000313" key="1">
    <source>
        <dbReference type="EMBL" id="RKL65811.1"/>
    </source>
</evidence>
<reference evidence="1 2" key="1">
    <citation type="submission" date="2017-10" db="EMBL/GenBank/DDBJ databases">
        <title>Bacillus sp. nov., a halophilic bacterium isolated from a Keqin Lake.</title>
        <authorList>
            <person name="Wang H."/>
        </authorList>
    </citation>
    <scope>NUCLEOTIDE SEQUENCE [LARGE SCALE GENOMIC DNA]</scope>
    <source>
        <strain evidence="1 2">KCTC 13187</strain>
    </source>
</reference>
<organism evidence="1 2">
    <name type="scientific">Salipaludibacillus neizhouensis</name>
    <dbReference type="NCBI Taxonomy" id="885475"/>
    <lineage>
        <taxon>Bacteria</taxon>
        <taxon>Bacillati</taxon>
        <taxon>Bacillota</taxon>
        <taxon>Bacilli</taxon>
        <taxon>Bacillales</taxon>
        <taxon>Bacillaceae</taxon>
    </lineage>
</organism>
<dbReference type="Gene3D" id="1.10.3290.10">
    <property type="entry name" value="Fido-like domain"/>
    <property type="match status" value="1"/>
</dbReference>
<gene>
    <name evidence="1" type="ORF">CR203_18285</name>
</gene>